<accession>A0A0F9EHH1</accession>
<feature type="transmembrane region" description="Helical" evidence="1">
    <location>
        <begin position="68"/>
        <end position="90"/>
    </location>
</feature>
<feature type="transmembrane region" description="Helical" evidence="1">
    <location>
        <begin position="7"/>
        <end position="26"/>
    </location>
</feature>
<protein>
    <submittedName>
        <fullName evidence="2">Uncharacterized protein</fullName>
    </submittedName>
</protein>
<evidence type="ECO:0000313" key="2">
    <source>
        <dbReference type="EMBL" id="KKL65741.1"/>
    </source>
</evidence>
<keyword evidence="1" id="KW-0812">Transmembrane</keyword>
<reference evidence="2" key="1">
    <citation type="journal article" date="2015" name="Nature">
        <title>Complex archaea that bridge the gap between prokaryotes and eukaryotes.</title>
        <authorList>
            <person name="Spang A."/>
            <person name="Saw J.H."/>
            <person name="Jorgensen S.L."/>
            <person name="Zaremba-Niedzwiedzka K."/>
            <person name="Martijn J."/>
            <person name="Lind A.E."/>
            <person name="van Eijk R."/>
            <person name="Schleper C."/>
            <person name="Guy L."/>
            <person name="Ettema T.J."/>
        </authorList>
    </citation>
    <scope>NUCLEOTIDE SEQUENCE</scope>
</reference>
<feature type="transmembrane region" description="Helical" evidence="1">
    <location>
        <begin position="96"/>
        <end position="115"/>
    </location>
</feature>
<dbReference type="EMBL" id="LAZR01027435">
    <property type="protein sequence ID" value="KKL65741.1"/>
    <property type="molecule type" value="Genomic_DNA"/>
</dbReference>
<organism evidence="2">
    <name type="scientific">marine sediment metagenome</name>
    <dbReference type="NCBI Taxonomy" id="412755"/>
    <lineage>
        <taxon>unclassified sequences</taxon>
        <taxon>metagenomes</taxon>
        <taxon>ecological metagenomes</taxon>
    </lineage>
</organism>
<gene>
    <name evidence="2" type="ORF">LCGC14_2151970</name>
</gene>
<sequence length="354" mass="41098">MLRHRLTLLTLDLFLIGISYLLIIWFKDNPGSYLTQKYLFGLAFFSVIWITVSVSFKKYFPKHPPWESSTAHIIVINLLIFGIIVIIMYGARSLEYSRMVIFGTIGILTILEVIVNKIYRLVIQNGNGTTASPGRKSKEKHLPPAEARIKADHDIRIRNISLSENQLKKDIIEECGENAYDFITKNIDLLEPKNLVVSTSTRFNILYQPDGYLTGIINLKRINDTRYLNKFFETVNEKIPSEGKFIGCAETKNLRKQRLLRKFPSGLNWIYYFFDYIIKRVLPKFNLTRNIYFLLTRGENRVLTRAEILGRLYSCGFVVQNEQFTNGKYFFCMKKTGDPVYPENPTYGALIRLP</sequence>
<name>A0A0F9EHH1_9ZZZZ</name>
<proteinExistence type="predicted"/>
<dbReference type="AlphaFoldDB" id="A0A0F9EHH1"/>
<feature type="transmembrane region" description="Helical" evidence="1">
    <location>
        <begin position="38"/>
        <end position="56"/>
    </location>
</feature>
<keyword evidence="1" id="KW-0472">Membrane</keyword>
<comment type="caution">
    <text evidence="2">The sequence shown here is derived from an EMBL/GenBank/DDBJ whole genome shotgun (WGS) entry which is preliminary data.</text>
</comment>
<feature type="non-terminal residue" evidence="2">
    <location>
        <position position="354"/>
    </location>
</feature>
<keyword evidence="1" id="KW-1133">Transmembrane helix</keyword>
<evidence type="ECO:0000256" key="1">
    <source>
        <dbReference type="SAM" id="Phobius"/>
    </source>
</evidence>